<feature type="compositionally biased region" description="Basic and acidic residues" evidence="1">
    <location>
        <begin position="175"/>
        <end position="185"/>
    </location>
</feature>
<accession>A0AAV1GIP2</accession>
<feature type="compositionally biased region" description="Basic and acidic residues" evidence="1">
    <location>
        <begin position="86"/>
        <end position="100"/>
    </location>
</feature>
<evidence type="ECO:0000313" key="3">
    <source>
        <dbReference type="Proteomes" id="UP001178508"/>
    </source>
</evidence>
<dbReference type="PROSITE" id="PS50896">
    <property type="entry name" value="LISH"/>
    <property type="match status" value="1"/>
</dbReference>
<dbReference type="InterPro" id="IPR006594">
    <property type="entry name" value="LisH"/>
</dbReference>
<evidence type="ECO:0000313" key="2">
    <source>
        <dbReference type="EMBL" id="CAJ1073031.1"/>
    </source>
</evidence>
<dbReference type="AlphaFoldDB" id="A0AAV1GIP2"/>
<organism evidence="2 3">
    <name type="scientific">Xyrichtys novacula</name>
    <name type="common">Pearly razorfish</name>
    <name type="synonym">Hemipteronotus novacula</name>
    <dbReference type="NCBI Taxonomy" id="13765"/>
    <lineage>
        <taxon>Eukaryota</taxon>
        <taxon>Metazoa</taxon>
        <taxon>Chordata</taxon>
        <taxon>Craniata</taxon>
        <taxon>Vertebrata</taxon>
        <taxon>Euteleostomi</taxon>
        <taxon>Actinopterygii</taxon>
        <taxon>Neopterygii</taxon>
        <taxon>Teleostei</taxon>
        <taxon>Neoteleostei</taxon>
        <taxon>Acanthomorphata</taxon>
        <taxon>Eupercaria</taxon>
        <taxon>Labriformes</taxon>
        <taxon>Labridae</taxon>
        <taxon>Xyrichtys</taxon>
    </lineage>
</organism>
<name>A0AAV1GIP2_XYRNO</name>
<gene>
    <name evidence="2" type="ORF">XNOV1_A026812</name>
</gene>
<keyword evidence="3" id="KW-1185">Reference proteome</keyword>
<feature type="region of interest" description="Disordered" evidence="1">
    <location>
        <begin position="62"/>
        <end position="185"/>
    </location>
</feature>
<proteinExistence type="predicted"/>
<reference evidence="2" key="1">
    <citation type="submission" date="2023-08" db="EMBL/GenBank/DDBJ databases">
        <authorList>
            <person name="Alioto T."/>
            <person name="Alioto T."/>
            <person name="Gomez Garrido J."/>
        </authorList>
    </citation>
    <scope>NUCLEOTIDE SEQUENCE</scope>
</reference>
<feature type="compositionally biased region" description="Acidic residues" evidence="1">
    <location>
        <begin position="133"/>
        <end position="145"/>
    </location>
</feature>
<dbReference type="Proteomes" id="UP001178508">
    <property type="component" value="Chromosome 14"/>
</dbReference>
<protein>
    <submittedName>
        <fullName evidence="2">Titin homolog isoform X3</fullName>
    </submittedName>
</protein>
<dbReference type="EMBL" id="OY660877">
    <property type="protein sequence ID" value="CAJ1073031.1"/>
    <property type="molecule type" value="Genomic_DNA"/>
</dbReference>
<feature type="compositionally biased region" description="Polar residues" evidence="1">
    <location>
        <begin position="103"/>
        <end position="119"/>
    </location>
</feature>
<sequence>MASEEDDALLSLIYQHLKSSGFKKAAKVLEKHVSQVETSEESSNLHEIYTGWMKLCSLAKQETDDSTTLKKKKRKSIKAEPEEDVDLKPSGEENHVDVKPPSDSVTEAETKSEQLQNPGDETKTTNCDGKEEKEEDKEEEEETQTELEHTLFFNQQRAAVDPPSPPGEEAGTLTESEKQRADSHG</sequence>
<evidence type="ECO:0000256" key="1">
    <source>
        <dbReference type="SAM" id="MobiDB-lite"/>
    </source>
</evidence>
<feature type="compositionally biased region" description="Basic and acidic residues" evidence="1">
    <location>
        <begin position="120"/>
        <end position="132"/>
    </location>
</feature>